<dbReference type="Gene3D" id="3.40.50.720">
    <property type="entry name" value="NAD(P)-binding Rossmann-like Domain"/>
    <property type="match status" value="1"/>
</dbReference>
<protein>
    <submittedName>
        <fullName evidence="2">ThiF family adenylyltransferase</fullName>
    </submittedName>
</protein>
<dbReference type="PANTHER" id="PTHR43267">
    <property type="entry name" value="TRNA THREONYLCARBAMOYLADENOSINE DEHYDRATASE"/>
    <property type="match status" value="1"/>
</dbReference>
<evidence type="ECO:0000313" key="2">
    <source>
        <dbReference type="EMBL" id="MDX8036935.1"/>
    </source>
</evidence>
<dbReference type="InterPro" id="IPR035985">
    <property type="entry name" value="Ubiquitin-activating_enz"/>
</dbReference>
<dbReference type="SUPFAM" id="SSF69572">
    <property type="entry name" value="Activating enzymes of the ubiquitin-like proteins"/>
    <property type="match status" value="1"/>
</dbReference>
<dbReference type="EMBL" id="JAXAVW010000051">
    <property type="protein sequence ID" value="MDX8036935.1"/>
    <property type="molecule type" value="Genomic_DNA"/>
</dbReference>
<dbReference type="InterPro" id="IPR016135">
    <property type="entry name" value="UBQ-conjugating_enzyme/RWD"/>
</dbReference>
<dbReference type="Proteomes" id="UP001285521">
    <property type="component" value="Unassembled WGS sequence"/>
</dbReference>
<proteinExistence type="predicted"/>
<organism evidence="2 3">
    <name type="scientific">Lentzea miocenica</name>
    <dbReference type="NCBI Taxonomy" id="3095431"/>
    <lineage>
        <taxon>Bacteria</taxon>
        <taxon>Bacillati</taxon>
        <taxon>Actinomycetota</taxon>
        <taxon>Actinomycetes</taxon>
        <taxon>Pseudonocardiales</taxon>
        <taxon>Pseudonocardiaceae</taxon>
        <taxon>Lentzea</taxon>
    </lineage>
</organism>
<name>A0ABU4TFH5_9PSEU</name>
<dbReference type="InterPro" id="IPR032865">
    <property type="entry name" value="Prok-E2_A"/>
</dbReference>
<accession>A0ABU4TFH5</accession>
<dbReference type="Pfam" id="PF14457">
    <property type="entry name" value="Prok-E2_A"/>
    <property type="match status" value="1"/>
</dbReference>
<sequence length="580" mass="63948">MIRRNRGRSSYTKSQQAGLRELRQVVAEHRSLLKVVEILPPARDGSLLIRIRMTTSELTLRPGGMPVSREHEELIMRFGRGFPLIPPDVWVDHDRFVGHAHVLEGRRLCVYLDASREWHPDVGVRGFLNQLWIWFDNAASGAFDATDAMYHPVGGVLHQTPGTPMIVARQRFVPGGRRMLHASLSARTPHRLDLVDWKLVRGAGHVVLVVVLDNHLVYGAGRTVPEVLEAIACTAHVHADTIATALAQAAARNKPDTPQYLIIAAPERRRADHRYHLISGRVPAKLADQFRSEVGEHGPLISNLLSRIPTDDQMEWCMISDERPEVVTRRDATRPMAAFQDLSVEIWGCGGLGSWIAEFVARAGAQRITLRDKGEITGGLLVRQNYVENDIGANKAERLADRLRLISDDLVVTAHGSLVPYGMDLIYPDCDVLIDATVSNTVATYLDSVVRSVTDTDQPLICQVATDNASATRGLMIVRTPGSPRTLTELDTAAGSWVAQRNDLQEYWTFWRDPAPGEELVPTRGCSVPTFHGSATDLAATAATLLNLLARHIGTTDSGTHLIRLPHTEGTAPGHAYLAM</sequence>
<dbReference type="Pfam" id="PF00899">
    <property type="entry name" value="ThiF"/>
    <property type="match status" value="1"/>
</dbReference>
<dbReference type="InterPro" id="IPR000594">
    <property type="entry name" value="ThiF_NAD_FAD-bd"/>
</dbReference>
<reference evidence="2 3" key="1">
    <citation type="submission" date="2023-11" db="EMBL/GenBank/DDBJ databases">
        <title>Lentzea sokolovensis, sp. nov., Lentzea kristufkii, sp. nov., and Lentzea miocenensis, sp. nov., rare actinobacteria from Sokolov Coal Basin, Miocene lacustrine sediment, Czech Republic.</title>
        <authorList>
            <person name="Lara A."/>
            <person name="Kotroba L."/>
            <person name="Nouioui I."/>
            <person name="Neumann-Schaal M."/>
            <person name="Mast Y."/>
            <person name="Chronakova A."/>
        </authorList>
    </citation>
    <scope>NUCLEOTIDE SEQUENCE [LARGE SCALE GENOMIC DNA]</scope>
    <source>
        <strain evidence="2 3">BCCO 10_0856</strain>
    </source>
</reference>
<gene>
    <name evidence="2" type="ORF">SK803_42640</name>
</gene>
<keyword evidence="2" id="KW-0808">Transferase</keyword>
<keyword evidence="2" id="KW-0548">Nucleotidyltransferase</keyword>
<dbReference type="RefSeq" id="WP_319971929.1">
    <property type="nucleotide sequence ID" value="NZ_JAXAVW010000051.1"/>
</dbReference>
<feature type="domain" description="THIF-type NAD/FAD binding fold" evidence="1">
    <location>
        <begin position="340"/>
        <end position="448"/>
    </location>
</feature>
<dbReference type="PANTHER" id="PTHR43267:SF1">
    <property type="entry name" value="TRNA THREONYLCARBAMOYLADENOSINE DEHYDRATASE"/>
    <property type="match status" value="1"/>
</dbReference>
<evidence type="ECO:0000313" key="3">
    <source>
        <dbReference type="Proteomes" id="UP001285521"/>
    </source>
</evidence>
<dbReference type="InterPro" id="IPR045886">
    <property type="entry name" value="ThiF/MoeB/HesA"/>
</dbReference>
<comment type="caution">
    <text evidence="2">The sequence shown here is derived from an EMBL/GenBank/DDBJ whole genome shotgun (WGS) entry which is preliminary data.</text>
</comment>
<evidence type="ECO:0000259" key="1">
    <source>
        <dbReference type="Pfam" id="PF00899"/>
    </source>
</evidence>
<dbReference type="SUPFAM" id="SSF54495">
    <property type="entry name" value="UBC-like"/>
    <property type="match status" value="1"/>
</dbReference>
<dbReference type="GO" id="GO:0016779">
    <property type="term" value="F:nucleotidyltransferase activity"/>
    <property type="evidence" value="ECO:0007669"/>
    <property type="project" value="UniProtKB-KW"/>
</dbReference>
<keyword evidence="3" id="KW-1185">Reference proteome</keyword>